<evidence type="ECO:0000256" key="4">
    <source>
        <dbReference type="SAM" id="MobiDB-lite"/>
    </source>
</evidence>
<protein>
    <recommendedName>
        <fullName evidence="5">Protein kinase domain-containing protein</fullName>
    </recommendedName>
</protein>
<evidence type="ECO:0000256" key="3">
    <source>
        <dbReference type="PROSITE-ProRule" id="PRU10141"/>
    </source>
</evidence>
<comment type="caution">
    <text evidence="6">The sequence shown here is derived from an EMBL/GenBank/DDBJ whole genome shotgun (WGS) entry which is preliminary data.</text>
</comment>
<feature type="region of interest" description="Disordered" evidence="4">
    <location>
        <begin position="810"/>
        <end position="834"/>
    </location>
</feature>
<evidence type="ECO:0000313" key="7">
    <source>
        <dbReference type="Proteomes" id="UP000193467"/>
    </source>
</evidence>
<feature type="region of interest" description="Disordered" evidence="4">
    <location>
        <begin position="494"/>
        <end position="527"/>
    </location>
</feature>
<reference evidence="6 7" key="1">
    <citation type="submission" date="2016-07" db="EMBL/GenBank/DDBJ databases">
        <title>Pervasive Adenine N6-methylation of Active Genes in Fungi.</title>
        <authorList>
            <consortium name="DOE Joint Genome Institute"/>
            <person name="Mondo S.J."/>
            <person name="Dannebaum R.O."/>
            <person name="Kuo R.C."/>
            <person name="Labutti K."/>
            <person name="Haridas S."/>
            <person name="Kuo A."/>
            <person name="Salamov A."/>
            <person name="Ahrendt S.R."/>
            <person name="Lipzen A."/>
            <person name="Sullivan W."/>
            <person name="Andreopoulos W.B."/>
            <person name="Clum A."/>
            <person name="Lindquist E."/>
            <person name="Daum C."/>
            <person name="Ramamoorthy G.K."/>
            <person name="Gryganskyi A."/>
            <person name="Culley D."/>
            <person name="Magnuson J.K."/>
            <person name="James T.Y."/>
            <person name="O'Malley M.A."/>
            <person name="Stajich J.E."/>
            <person name="Spatafora J.W."/>
            <person name="Visel A."/>
            <person name="Grigoriev I.V."/>
        </authorList>
    </citation>
    <scope>NUCLEOTIDE SEQUENCE [LARGE SCALE GENOMIC DNA]</scope>
    <source>
        <strain evidence="6 7">62-1032</strain>
    </source>
</reference>
<dbReference type="Pfam" id="PF00069">
    <property type="entry name" value="Pkinase"/>
    <property type="match status" value="1"/>
</dbReference>
<feature type="compositionally biased region" description="Basic residues" evidence="4">
    <location>
        <begin position="574"/>
        <end position="584"/>
    </location>
</feature>
<evidence type="ECO:0000313" key="6">
    <source>
        <dbReference type="EMBL" id="ORY88388.1"/>
    </source>
</evidence>
<dbReference type="GO" id="GO:0005524">
    <property type="term" value="F:ATP binding"/>
    <property type="evidence" value="ECO:0007669"/>
    <property type="project" value="UniProtKB-UniRule"/>
</dbReference>
<dbReference type="InterPro" id="IPR017441">
    <property type="entry name" value="Protein_kinase_ATP_BS"/>
</dbReference>
<feature type="compositionally biased region" description="Polar residues" evidence="4">
    <location>
        <begin position="770"/>
        <end position="781"/>
    </location>
</feature>
<dbReference type="SMART" id="SM00220">
    <property type="entry name" value="S_TKc"/>
    <property type="match status" value="1"/>
</dbReference>
<dbReference type="GO" id="GO:0005737">
    <property type="term" value="C:cytoplasm"/>
    <property type="evidence" value="ECO:0007669"/>
    <property type="project" value="TreeGrafter"/>
</dbReference>
<dbReference type="PANTHER" id="PTHR24346:SF30">
    <property type="entry name" value="MATERNAL EMBRYONIC LEUCINE ZIPPER KINASE"/>
    <property type="match status" value="1"/>
</dbReference>
<feature type="region of interest" description="Disordered" evidence="4">
    <location>
        <begin position="770"/>
        <end position="794"/>
    </location>
</feature>
<accession>A0A1Y2FWL7</accession>
<sequence>MDSTAVDEQAAPLTSQTARPCPTVRPSYRATAKPSVSLTPLTTRSSSSTRLSLLDPAALLPSERPSSTEAYRAWRRESKDRIAFSQARRVRAGSSTPPTTNGTTKRKSKAVAFVIGAPSSGSGEEADGEHDPLERDEHDDDDARIFIRTALAPRELSVDDLIRAQIRQPEYTLDPLNLDPLLPLGIADYTFVLTTPASSSSADASPAPEPKDNAPPPPHPRRVSLGKGKFSEVLLVRKGSVEYALKHTPLHPHHPLIATRLLREPTILAQLLPHPNLVKVFETIRTPGHFYLVEENLQSSVTLEHLVASSPGGVLPLNLAWSVLEQLASVVRSLHEPLRVCHRDIKPENILVRVNPSSDSNGEPTLLLKLLDFGLATHFSSSEAKLTTCCGSPAYHSPELWRGLREPSGTVKYWGPEVDIWCTGLSLLRCLSPNKYPLGISHSSLNALSDKVVDALLAIEDESMRRVLAGLLQMDGPKRMRSFEEYCKREEVVRRGKEECESKAPPAEGSPNSNAPPSPPVKKEFKSTDFIPTSPLFSLDLPLLSSTDLPDGPKPLEVTVNSGDEAAMVVRSRSPSRSRPRHRQQSSTSSNNGIDSPVSDGPALRTPGPSSSPDLTPDPYSPRALDSSLPTTPLTPNFNPFSTLASPHHSSYPPPIQLTLLNPTNEPIRRATSYIKYALRCAGILYHVRDDEATGAGFSALGQPSPHISAHDLPSSPHPFDPNAGADDSNFVTHLHCVLRLPLHPDPHTSKASSALIAALRPPMLRAQTMGNPVRSSSTPPIGTANKGGKAKKEEDVKCTTFFLSIRKGEALPSSTSERRSESSARKRRSRRKGEERIVLTLSDERALKIVRDALKIDPSGPTVPVGDVGAALPEQRGRAGRGERKEVRSPNAGSGSRDARLRRSASHFVGAGGVDKSFDPSLPTKGLAMSMGPPGGEIETPTVERKGFFDYVGGLGERLGGFMTPGGSRNASTIEEGGARREERREGGVPVVAFV</sequence>
<evidence type="ECO:0000259" key="5">
    <source>
        <dbReference type="PROSITE" id="PS50011"/>
    </source>
</evidence>
<feature type="region of interest" description="Disordered" evidence="4">
    <location>
        <begin position="963"/>
        <end position="990"/>
    </location>
</feature>
<dbReference type="InterPro" id="IPR011009">
    <property type="entry name" value="Kinase-like_dom_sf"/>
</dbReference>
<feature type="compositionally biased region" description="Basic and acidic residues" evidence="4">
    <location>
        <begin position="978"/>
        <end position="988"/>
    </location>
</feature>
<dbReference type="PANTHER" id="PTHR24346">
    <property type="entry name" value="MAP/MICROTUBULE AFFINITY-REGULATING KINASE"/>
    <property type="match status" value="1"/>
</dbReference>
<dbReference type="EMBL" id="MCGR01000010">
    <property type="protein sequence ID" value="ORY88388.1"/>
    <property type="molecule type" value="Genomic_DNA"/>
</dbReference>
<feature type="compositionally biased region" description="Low complexity" evidence="4">
    <location>
        <begin position="628"/>
        <end position="643"/>
    </location>
</feature>
<keyword evidence="2 3" id="KW-0067">ATP-binding</keyword>
<dbReference type="OrthoDB" id="5396786at2759"/>
<feature type="compositionally biased region" description="Low complexity" evidence="4">
    <location>
        <begin position="93"/>
        <end position="103"/>
    </location>
</feature>
<dbReference type="GO" id="GO:0004674">
    <property type="term" value="F:protein serine/threonine kinase activity"/>
    <property type="evidence" value="ECO:0007669"/>
    <property type="project" value="TreeGrafter"/>
</dbReference>
<feature type="region of interest" description="Disordered" evidence="4">
    <location>
        <begin position="857"/>
        <end position="902"/>
    </location>
</feature>
<feature type="compositionally biased region" description="Low complexity" evidence="4">
    <location>
        <begin position="197"/>
        <end position="206"/>
    </location>
</feature>
<feature type="compositionally biased region" description="Low complexity" evidence="4">
    <location>
        <begin position="504"/>
        <end position="513"/>
    </location>
</feature>
<dbReference type="InterPro" id="IPR008271">
    <property type="entry name" value="Ser/Thr_kinase_AS"/>
</dbReference>
<dbReference type="PROSITE" id="PS00108">
    <property type="entry name" value="PROTEIN_KINASE_ST"/>
    <property type="match status" value="1"/>
</dbReference>
<dbReference type="InterPro" id="IPR000719">
    <property type="entry name" value="Prot_kinase_dom"/>
</dbReference>
<dbReference type="GO" id="GO:0035556">
    <property type="term" value="P:intracellular signal transduction"/>
    <property type="evidence" value="ECO:0007669"/>
    <property type="project" value="TreeGrafter"/>
</dbReference>
<feature type="region of interest" description="Disordered" evidence="4">
    <location>
        <begin position="87"/>
        <end position="141"/>
    </location>
</feature>
<keyword evidence="1 3" id="KW-0547">Nucleotide-binding</keyword>
<feature type="domain" description="Protein kinase" evidence="5">
    <location>
        <begin position="219"/>
        <end position="493"/>
    </location>
</feature>
<evidence type="ECO:0000256" key="1">
    <source>
        <dbReference type="ARBA" id="ARBA00022741"/>
    </source>
</evidence>
<proteinExistence type="predicted"/>
<dbReference type="Proteomes" id="UP000193467">
    <property type="component" value="Unassembled WGS sequence"/>
</dbReference>
<evidence type="ECO:0000256" key="2">
    <source>
        <dbReference type="ARBA" id="ARBA00022840"/>
    </source>
</evidence>
<dbReference type="Gene3D" id="1.10.510.10">
    <property type="entry name" value="Transferase(Phosphotransferase) domain 1"/>
    <property type="match status" value="1"/>
</dbReference>
<dbReference type="PROSITE" id="PS50011">
    <property type="entry name" value="PROTEIN_KINASE_DOM"/>
    <property type="match status" value="1"/>
</dbReference>
<dbReference type="InParanoid" id="A0A1Y2FWL7"/>
<feature type="region of interest" description="Disordered" evidence="4">
    <location>
        <begin position="1"/>
        <end position="50"/>
    </location>
</feature>
<feature type="compositionally biased region" description="Basic and acidic residues" evidence="4">
    <location>
        <begin position="876"/>
        <end position="889"/>
    </location>
</feature>
<feature type="region of interest" description="Disordered" evidence="4">
    <location>
        <begin position="197"/>
        <end position="225"/>
    </location>
</feature>
<feature type="binding site" evidence="3">
    <location>
        <position position="246"/>
    </location>
    <ligand>
        <name>ATP</name>
        <dbReference type="ChEBI" id="CHEBI:30616"/>
    </ligand>
</feature>
<dbReference type="STRING" id="106004.A0A1Y2FWL7"/>
<keyword evidence="7" id="KW-1185">Reference proteome</keyword>
<feature type="compositionally biased region" description="Basic and acidic residues" evidence="4">
    <location>
        <begin position="129"/>
        <end position="141"/>
    </location>
</feature>
<dbReference type="AlphaFoldDB" id="A0A1Y2FWL7"/>
<dbReference type="SUPFAM" id="SSF56112">
    <property type="entry name" value="Protein kinase-like (PK-like)"/>
    <property type="match status" value="1"/>
</dbReference>
<name>A0A1Y2FWL7_9BASI</name>
<feature type="compositionally biased region" description="Low complexity" evidence="4">
    <location>
        <begin position="34"/>
        <end position="50"/>
    </location>
</feature>
<organism evidence="6 7">
    <name type="scientific">Leucosporidium creatinivorum</name>
    <dbReference type="NCBI Taxonomy" id="106004"/>
    <lineage>
        <taxon>Eukaryota</taxon>
        <taxon>Fungi</taxon>
        <taxon>Dikarya</taxon>
        <taxon>Basidiomycota</taxon>
        <taxon>Pucciniomycotina</taxon>
        <taxon>Microbotryomycetes</taxon>
        <taxon>Leucosporidiales</taxon>
        <taxon>Leucosporidium</taxon>
    </lineage>
</organism>
<feature type="region of interest" description="Disordered" evidence="4">
    <location>
        <begin position="548"/>
        <end position="651"/>
    </location>
</feature>
<dbReference type="PROSITE" id="PS00107">
    <property type="entry name" value="PROTEIN_KINASE_ATP"/>
    <property type="match status" value="1"/>
</dbReference>
<gene>
    <name evidence="6" type="ORF">BCR35DRAFT_350924</name>
</gene>